<accession>A0A8S4SJ78</accession>
<protein>
    <submittedName>
        <fullName evidence="1">Jg18267 protein</fullName>
    </submittedName>
</protein>
<comment type="caution">
    <text evidence="1">The sequence shown here is derived from an EMBL/GenBank/DDBJ whole genome shotgun (WGS) entry which is preliminary data.</text>
</comment>
<keyword evidence="2" id="KW-1185">Reference proteome</keyword>
<proteinExistence type="predicted"/>
<gene>
    <name evidence="1" type="primary">jg18267</name>
    <name evidence="1" type="ORF">PAEG_LOCUS23758</name>
</gene>
<evidence type="ECO:0000313" key="2">
    <source>
        <dbReference type="Proteomes" id="UP000838756"/>
    </source>
</evidence>
<dbReference type="AlphaFoldDB" id="A0A8S4SJ78"/>
<reference evidence="1" key="1">
    <citation type="submission" date="2022-03" db="EMBL/GenBank/DDBJ databases">
        <authorList>
            <person name="Lindestad O."/>
        </authorList>
    </citation>
    <scope>NUCLEOTIDE SEQUENCE</scope>
</reference>
<evidence type="ECO:0000313" key="1">
    <source>
        <dbReference type="EMBL" id="CAH2260571.1"/>
    </source>
</evidence>
<dbReference type="EMBL" id="CAKXAJ010026167">
    <property type="protein sequence ID" value="CAH2260571.1"/>
    <property type="molecule type" value="Genomic_DNA"/>
</dbReference>
<sequence length="92" mass="10605">MNMTLTSRWPPDGEWRTIAYKQSNISQSMQGARHATCRPVSINLRSRFYDVCAYNDTGIQPIRLEHKLVSGINRYGGSTSPDEPCLKKLYYY</sequence>
<dbReference type="Proteomes" id="UP000838756">
    <property type="component" value="Unassembled WGS sequence"/>
</dbReference>
<organism evidence="1 2">
    <name type="scientific">Pararge aegeria aegeria</name>
    <dbReference type="NCBI Taxonomy" id="348720"/>
    <lineage>
        <taxon>Eukaryota</taxon>
        <taxon>Metazoa</taxon>
        <taxon>Ecdysozoa</taxon>
        <taxon>Arthropoda</taxon>
        <taxon>Hexapoda</taxon>
        <taxon>Insecta</taxon>
        <taxon>Pterygota</taxon>
        <taxon>Neoptera</taxon>
        <taxon>Endopterygota</taxon>
        <taxon>Lepidoptera</taxon>
        <taxon>Glossata</taxon>
        <taxon>Ditrysia</taxon>
        <taxon>Papilionoidea</taxon>
        <taxon>Nymphalidae</taxon>
        <taxon>Satyrinae</taxon>
        <taxon>Satyrini</taxon>
        <taxon>Parargina</taxon>
        <taxon>Pararge</taxon>
    </lineage>
</organism>
<name>A0A8S4SJ78_9NEOP</name>